<sequence>MPKKLDIDEKDLRIIRNLYLDQTVSSRIEGEHQDLKPIKRAVRQGCVMSPDLFNLYSEIILRNLDPISGFKINGENLINLRYADNTVLIAESGEQIQELLDTVILENERMGLSFNVKKMECMVISKKSSNPKCNFVSKG</sequence>
<dbReference type="AlphaFoldDB" id="A0AAV4BU06"/>
<keyword evidence="3" id="KW-1185">Reference proteome</keyword>
<accession>A0AAV4BU06</accession>
<dbReference type="EMBL" id="BLXT01005558">
    <property type="protein sequence ID" value="GFO23935.1"/>
    <property type="molecule type" value="Genomic_DNA"/>
</dbReference>
<name>A0AAV4BU06_9GAST</name>
<evidence type="ECO:0000313" key="3">
    <source>
        <dbReference type="Proteomes" id="UP000735302"/>
    </source>
</evidence>
<organism evidence="2 3">
    <name type="scientific">Plakobranchus ocellatus</name>
    <dbReference type="NCBI Taxonomy" id="259542"/>
    <lineage>
        <taxon>Eukaryota</taxon>
        <taxon>Metazoa</taxon>
        <taxon>Spiralia</taxon>
        <taxon>Lophotrochozoa</taxon>
        <taxon>Mollusca</taxon>
        <taxon>Gastropoda</taxon>
        <taxon>Heterobranchia</taxon>
        <taxon>Euthyneura</taxon>
        <taxon>Panpulmonata</taxon>
        <taxon>Sacoglossa</taxon>
        <taxon>Placobranchoidea</taxon>
        <taxon>Plakobranchidae</taxon>
        <taxon>Plakobranchus</taxon>
    </lineage>
</organism>
<feature type="domain" description="Reverse transcriptase" evidence="1">
    <location>
        <begin position="1"/>
        <end position="139"/>
    </location>
</feature>
<reference evidence="2 3" key="1">
    <citation type="journal article" date="2021" name="Elife">
        <title>Chloroplast acquisition without the gene transfer in kleptoplastic sea slugs, Plakobranchus ocellatus.</title>
        <authorList>
            <person name="Maeda T."/>
            <person name="Takahashi S."/>
            <person name="Yoshida T."/>
            <person name="Shimamura S."/>
            <person name="Takaki Y."/>
            <person name="Nagai Y."/>
            <person name="Toyoda A."/>
            <person name="Suzuki Y."/>
            <person name="Arimoto A."/>
            <person name="Ishii H."/>
            <person name="Satoh N."/>
            <person name="Nishiyama T."/>
            <person name="Hasebe M."/>
            <person name="Maruyama T."/>
            <person name="Minagawa J."/>
            <person name="Obokata J."/>
            <person name="Shigenobu S."/>
        </authorList>
    </citation>
    <scope>NUCLEOTIDE SEQUENCE [LARGE SCALE GENOMIC DNA]</scope>
</reference>
<comment type="caution">
    <text evidence="2">The sequence shown here is derived from an EMBL/GenBank/DDBJ whole genome shotgun (WGS) entry which is preliminary data.</text>
</comment>
<protein>
    <submittedName>
        <fullName evidence="2">Retrovirus-related pol polyprotein line-1</fullName>
    </submittedName>
</protein>
<evidence type="ECO:0000259" key="1">
    <source>
        <dbReference type="PROSITE" id="PS50878"/>
    </source>
</evidence>
<dbReference type="Proteomes" id="UP000735302">
    <property type="component" value="Unassembled WGS sequence"/>
</dbReference>
<evidence type="ECO:0000313" key="2">
    <source>
        <dbReference type="EMBL" id="GFO23935.1"/>
    </source>
</evidence>
<dbReference type="Pfam" id="PF00078">
    <property type="entry name" value="RVT_1"/>
    <property type="match status" value="1"/>
</dbReference>
<gene>
    <name evidence="2" type="ORF">PoB_005044000</name>
</gene>
<dbReference type="PANTHER" id="PTHR47027:SF8">
    <property type="entry name" value="RIBONUCLEASE H"/>
    <property type="match status" value="1"/>
</dbReference>
<dbReference type="InterPro" id="IPR000477">
    <property type="entry name" value="RT_dom"/>
</dbReference>
<dbReference type="PANTHER" id="PTHR47027">
    <property type="entry name" value="REVERSE TRANSCRIPTASE DOMAIN-CONTAINING PROTEIN"/>
    <property type="match status" value="1"/>
</dbReference>
<dbReference type="InterPro" id="IPR043502">
    <property type="entry name" value="DNA/RNA_pol_sf"/>
</dbReference>
<proteinExistence type="predicted"/>
<dbReference type="PROSITE" id="PS50878">
    <property type="entry name" value="RT_POL"/>
    <property type="match status" value="1"/>
</dbReference>
<dbReference type="SUPFAM" id="SSF56672">
    <property type="entry name" value="DNA/RNA polymerases"/>
    <property type="match status" value="1"/>
</dbReference>